<dbReference type="AlphaFoldDB" id="A0A0C9VBP7"/>
<accession>A0A0C9VBP7</accession>
<proteinExistence type="predicted"/>
<sequence length="98" mass="11555">MLVEWGEVSFEGWKDTVKIDIKHPVKVDDVPIPTSDQPCLLDERTRGVPWMKRGEELEKKLGELRKWELKERLSDAAREKQVWLLMEQVCLLEVRIQA</sequence>
<gene>
    <name evidence="1" type="ORF">M422DRAFT_781261</name>
</gene>
<evidence type="ECO:0000313" key="2">
    <source>
        <dbReference type="Proteomes" id="UP000054279"/>
    </source>
</evidence>
<protein>
    <submittedName>
        <fullName evidence="1">Uncharacterized protein</fullName>
    </submittedName>
</protein>
<name>A0A0C9VBP7_SPHS4</name>
<dbReference type="Proteomes" id="UP000054279">
    <property type="component" value="Unassembled WGS sequence"/>
</dbReference>
<evidence type="ECO:0000313" key="1">
    <source>
        <dbReference type="EMBL" id="KIJ38957.1"/>
    </source>
</evidence>
<reference evidence="1 2" key="1">
    <citation type="submission" date="2014-06" db="EMBL/GenBank/DDBJ databases">
        <title>Evolutionary Origins and Diversification of the Mycorrhizal Mutualists.</title>
        <authorList>
            <consortium name="DOE Joint Genome Institute"/>
            <consortium name="Mycorrhizal Genomics Consortium"/>
            <person name="Kohler A."/>
            <person name="Kuo A."/>
            <person name="Nagy L.G."/>
            <person name="Floudas D."/>
            <person name="Copeland A."/>
            <person name="Barry K.W."/>
            <person name="Cichocki N."/>
            <person name="Veneault-Fourrey C."/>
            <person name="LaButti K."/>
            <person name="Lindquist E.A."/>
            <person name="Lipzen A."/>
            <person name="Lundell T."/>
            <person name="Morin E."/>
            <person name="Murat C."/>
            <person name="Riley R."/>
            <person name="Ohm R."/>
            <person name="Sun H."/>
            <person name="Tunlid A."/>
            <person name="Henrissat B."/>
            <person name="Grigoriev I.V."/>
            <person name="Hibbett D.S."/>
            <person name="Martin F."/>
        </authorList>
    </citation>
    <scope>NUCLEOTIDE SEQUENCE [LARGE SCALE GENOMIC DNA]</scope>
    <source>
        <strain evidence="1 2">SS14</strain>
    </source>
</reference>
<keyword evidence="2" id="KW-1185">Reference proteome</keyword>
<organism evidence="1 2">
    <name type="scientific">Sphaerobolus stellatus (strain SS14)</name>
    <dbReference type="NCBI Taxonomy" id="990650"/>
    <lineage>
        <taxon>Eukaryota</taxon>
        <taxon>Fungi</taxon>
        <taxon>Dikarya</taxon>
        <taxon>Basidiomycota</taxon>
        <taxon>Agaricomycotina</taxon>
        <taxon>Agaricomycetes</taxon>
        <taxon>Phallomycetidae</taxon>
        <taxon>Geastrales</taxon>
        <taxon>Sphaerobolaceae</taxon>
        <taxon>Sphaerobolus</taxon>
    </lineage>
</organism>
<dbReference type="EMBL" id="KN837156">
    <property type="protein sequence ID" value="KIJ38957.1"/>
    <property type="molecule type" value="Genomic_DNA"/>
</dbReference>
<dbReference type="HOGENOM" id="CLU_2334998_0_0_1"/>